<dbReference type="RefSeq" id="WP_090309911.1">
    <property type="nucleotide sequence ID" value="NZ_FNFE01000005.1"/>
</dbReference>
<dbReference type="Proteomes" id="UP000198882">
    <property type="component" value="Unassembled WGS sequence"/>
</dbReference>
<dbReference type="InterPro" id="IPR012338">
    <property type="entry name" value="Beta-lactam/transpept-like"/>
</dbReference>
<comment type="similarity">
    <text evidence="1">Belongs to the peptidase S13 family.</text>
</comment>
<dbReference type="GO" id="GO:0004185">
    <property type="term" value="F:serine-type carboxypeptidase activity"/>
    <property type="evidence" value="ECO:0007669"/>
    <property type="project" value="InterPro"/>
</dbReference>
<keyword evidence="4" id="KW-1185">Reference proteome</keyword>
<protein>
    <submittedName>
        <fullName evidence="3">D-alanyl-D-alanine carboxypeptidase / D-alanyl-D-alanine-endopeptidase (Penicillin-binding protein 4)</fullName>
    </submittedName>
</protein>
<dbReference type="NCBIfam" id="TIGR00666">
    <property type="entry name" value="PBP4"/>
    <property type="match status" value="1"/>
</dbReference>
<proteinExistence type="inferred from homology"/>
<keyword evidence="2" id="KW-0378">Hydrolase</keyword>
<dbReference type="AlphaFoldDB" id="A0A1G9D9G7"/>
<dbReference type="InterPro" id="IPR000667">
    <property type="entry name" value="Peptidase_S13"/>
</dbReference>
<evidence type="ECO:0000256" key="2">
    <source>
        <dbReference type="ARBA" id="ARBA00022801"/>
    </source>
</evidence>
<dbReference type="PRINTS" id="PR00922">
    <property type="entry name" value="DADACBPTASE3"/>
</dbReference>
<keyword evidence="3" id="KW-0121">Carboxypeptidase</keyword>
<reference evidence="4" key="1">
    <citation type="submission" date="2016-10" db="EMBL/GenBank/DDBJ databases">
        <authorList>
            <person name="Varghese N."/>
            <person name="Submissions S."/>
        </authorList>
    </citation>
    <scope>NUCLEOTIDE SEQUENCE [LARGE SCALE GENOMIC DNA]</scope>
    <source>
        <strain evidence="4">B4,CECT 8067,JCM 17497</strain>
    </source>
</reference>
<dbReference type="STRING" id="1095776.SAMN04515672_3483"/>
<dbReference type="Gene3D" id="3.40.710.10">
    <property type="entry name" value="DD-peptidase/beta-lactamase superfamily"/>
    <property type="match status" value="2"/>
</dbReference>
<evidence type="ECO:0000256" key="1">
    <source>
        <dbReference type="ARBA" id="ARBA00006096"/>
    </source>
</evidence>
<name>A0A1G9D9G7_9EURY</name>
<dbReference type="GO" id="GO:0006508">
    <property type="term" value="P:proteolysis"/>
    <property type="evidence" value="ECO:0007669"/>
    <property type="project" value="InterPro"/>
</dbReference>
<evidence type="ECO:0000313" key="3">
    <source>
        <dbReference type="EMBL" id="SDK60549.1"/>
    </source>
</evidence>
<dbReference type="PANTHER" id="PTHR30023">
    <property type="entry name" value="D-ALANYL-D-ALANINE CARBOXYPEPTIDASE"/>
    <property type="match status" value="1"/>
</dbReference>
<evidence type="ECO:0000313" key="4">
    <source>
        <dbReference type="Proteomes" id="UP000198882"/>
    </source>
</evidence>
<accession>A0A1G9D9G7</accession>
<dbReference type="OrthoDB" id="168177at2157"/>
<organism evidence="3 4">
    <name type="scientific">Natronorubrum texcoconense</name>
    <dbReference type="NCBI Taxonomy" id="1095776"/>
    <lineage>
        <taxon>Archaea</taxon>
        <taxon>Methanobacteriati</taxon>
        <taxon>Methanobacteriota</taxon>
        <taxon>Stenosarchaea group</taxon>
        <taxon>Halobacteria</taxon>
        <taxon>Halobacteriales</taxon>
        <taxon>Natrialbaceae</taxon>
        <taxon>Natronorubrum</taxon>
    </lineage>
</organism>
<gene>
    <name evidence="3" type="ORF">SAMN04515672_3483</name>
</gene>
<keyword evidence="3" id="KW-0645">Protease</keyword>
<dbReference type="GO" id="GO:0000270">
    <property type="term" value="P:peptidoglycan metabolic process"/>
    <property type="evidence" value="ECO:0007669"/>
    <property type="project" value="TreeGrafter"/>
</dbReference>
<sequence length="448" mass="47611">MSLEERTDVRTRVESALPALDRISASVYAVDLRTGEPIVAIDPAVPLLPASNAKLVTAARAFAELGPAYRFETTLHAVGEIRDGHLLGDLVLTGRGAPDLSQADLMTLADGVAASGIDTVAGELVVDASAFDRESLGPGWTWDDGQFAYGAKSTPLAVERNTVDITVSHRTDSVTVDASPTSEIVRIESDVETGPSERLEVYKKRASEIIRVEGEIPPGETAVEASPVDDPVMHASSLLCDALEANAIDIDGWTRIEHDPVETDGLPCAAVESAPLSTLVREMLVNSDNFVAEQLARAVALELEGQGSWGTWEEHADAFLSERGADAVRLRDGSGLSRYNLLSAASVSAVLEWALEQPWGEQYRQSLPLAGAEGTVENRLADVSAPVRAKTGTLTGVRTLSGYVEDREGEPAIVFSCLLSNLTGDLEATATDRIDELVGEIVAATDLE</sequence>
<dbReference type="Pfam" id="PF02113">
    <property type="entry name" value="Peptidase_S13"/>
    <property type="match status" value="1"/>
</dbReference>
<dbReference type="Gene3D" id="3.50.80.20">
    <property type="entry name" value="D-Ala-D-Ala carboxypeptidase C, peptidase S13"/>
    <property type="match status" value="1"/>
</dbReference>
<dbReference type="PANTHER" id="PTHR30023:SF0">
    <property type="entry name" value="PENICILLIN-SENSITIVE CARBOXYPEPTIDASE A"/>
    <property type="match status" value="1"/>
</dbReference>
<dbReference type="SUPFAM" id="SSF56601">
    <property type="entry name" value="beta-lactamase/transpeptidase-like"/>
    <property type="match status" value="1"/>
</dbReference>
<dbReference type="EMBL" id="FNFE01000005">
    <property type="protein sequence ID" value="SDK60549.1"/>
    <property type="molecule type" value="Genomic_DNA"/>
</dbReference>